<evidence type="ECO:0000313" key="1">
    <source>
        <dbReference type="EMBL" id="ACG62340.1"/>
    </source>
</evidence>
<organism evidence="1 2">
    <name type="scientific">Streptococcus equi subsp. zooepidemicus (strain MGCS10565)</name>
    <dbReference type="NCBI Taxonomy" id="552526"/>
    <lineage>
        <taxon>Bacteria</taxon>
        <taxon>Bacillati</taxon>
        <taxon>Bacillota</taxon>
        <taxon>Bacilli</taxon>
        <taxon>Lactobacillales</taxon>
        <taxon>Streptococcaceae</taxon>
        <taxon>Streptococcus</taxon>
    </lineage>
</organism>
<protein>
    <submittedName>
        <fullName evidence="1">Oxaloacetate decarboxylase beta chain / methylmalonyl-CoA decarboxylase, beta chain</fullName>
    </submittedName>
</protein>
<dbReference type="HOGENOM" id="CLU_3141050_0_0_9"/>
<accession>B4U2X3</accession>
<gene>
    <name evidence="1" type="ordered locus">Sez_0984</name>
</gene>
<dbReference type="KEGG" id="sez:Sez_0984"/>
<proteinExistence type="predicted"/>
<dbReference type="EMBL" id="CP001129">
    <property type="protein sequence ID" value="ACG62340.1"/>
    <property type="molecule type" value="Genomic_DNA"/>
</dbReference>
<dbReference type="Proteomes" id="UP000001873">
    <property type="component" value="Chromosome"/>
</dbReference>
<evidence type="ECO:0000313" key="2">
    <source>
        <dbReference type="Proteomes" id="UP000001873"/>
    </source>
</evidence>
<sequence length="49" mass="5491">MIPNATTLIGCLMLGNLVRKINIVPKLVENLQQEKPTNFLLMHTMGPML</sequence>
<name>B4U2X3_STREM</name>
<dbReference type="AlphaFoldDB" id="B4U2X3"/>
<reference evidence="1 2" key="1">
    <citation type="journal article" date="2008" name="PLoS ONE">
        <title>Genome sequence of a lancefield group C Streptococcus zooepidemicus strain causing epidemic nephritis: new information about an old disease.</title>
        <authorList>
            <person name="Beres S.B."/>
            <person name="Sesso R."/>
            <person name="Pinto S.W.L."/>
            <person name="Hoe N.P."/>
            <person name="Porcella S.F."/>
            <person name="Deleo F.R."/>
            <person name="Musser J.M."/>
        </authorList>
    </citation>
    <scope>NUCLEOTIDE SEQUENCE [LARGE SCALE GENOMIC DNA]</scope>
    <source>
        <strain evidence="1 2">MGCS10565</strain>
    </source>
</reference>